<dbReference type="CDD" id="cd07067">
    <property type="entry name" value="HP_PGM_like"/>
    <property type="match status" value="1"/>
</dbReference>
<evidence type="ECO:0000256" key="1">
    <source>
        <dbReference type="SAM" id="SignalP"/>
    </source>
</evidence>
<dbReference type="RefSeq" id="WP_130602721.1">
    <property type="nucleotide sequence ID" value="NZ_CP036200.1"/>
</dbReference>
<protein>
    <submittedName>
        <fullName evidence="2">Histidine phosphatase family protein</fullName>
    </submittedName>
</protein>
<dbReference type="Pfam" id="PF00300">
    <property type="entry name" value="His_Phos_1"/>
    <property type="match status" value="1"/>
</dbReference>
<feature type="signal peptide" evidence="1">
    <location>
        <begin position="1"/>
        <end position="24"/>
    </location>
</feature>
<proteinExistence type="predicted"/>
<keyword evidence="3" id="KW-1185">Reference proteome</keyword>
<dbReference type="SUPFAM" id="SSF53254">
    <property type="entry name" value="Phosphoglycerate mutase-like"/>
    <property type="match status" value="1"/>
</dbReference>
<dbReference type="Gene3D" id="3.40.50.1240">
    <property type="entry name" value="Phosphoglycerate mutase-like"/>
    <property type="match status" value="1"/>
</dbReference>
<dbReference type="Proteomes" id="UP000291106">
    <property type="component" value="Chromosome"/>
</dbReference>
<sequence>MNIMKICCAALTVAMTLINSHANAALPINELTHDEATTTVYLVRHGEKQPGRDPLLTIAGEKRAQTLATLFKDVKLTSVYSTNYQRTIHTATPTARLQGLVIQQYNPRALREFATELSAMPGKHLVVGHSNTTHELAKLLGAKPGMPIDDKTEFNRFYVIHLSPPAMQQPENAHSPTIVSSKILRY</sequence>
<accession>A0A411PLX4</accession>
<dbReference type="OrthoDB" id="3296006at2"/>
<evidence type="ECO:0000313" key="3">
    <source>
        <dbReference type="Proteomes" id="UP000291106"/>
    </source>
</evidence>
<evidence type="ECO:0000313" key="2">
    <source>
        <dbReference type="EMBL" id="QBF84524.1"/>
    </source>
</evidence>
<dbReference type="AlphaFoldDB" id="A0A411PLX4"/>
<name>A0A411PLX4_9GAMM</name>
<reference evidence="2 3" key="1">
    <citation type="submission" date="2019-02" db="EMBL/GenBank/DDBJ databases">
        <title>Shewanella sp. D4-2 isolated from Dokdo Island.</title>
        <authorList>
            <person name="Baek K."/>
        </authorList>
    </citation>
    <scope>NUCLEOTIDE SEQUENCE [LARGE SCALE GENOMIC DNA]</scope>
    <source>
        <strain evidence="2 3">D4-2</strain>
    </source>
</reference>
<dbReference type="KEGG" id="smai:EXU30_19020"/>
<gene>
    <name evidence="2" type="ORF">EXU30_19020</name>
</gene>
<keyword evidence="1" id="KW-0732">Signal</keyword>
<dbReference type="InterPro" id="IPR013078">
    <property type="entry name" value="His_Pase_superF_clade-1"/>
</dbReference>
<feature type="chain" id="PRO_5019108264" evidence="1">
    <location>
        <begin position="25"/>
        <end position="186"/>
    </location>
</feature>
<dbReference type="InterPro" id="IPR029033">
    <property type="entry name" value="His_PPase_superfam"/>
</dbReference>
<organism evidence="2 3">
    <name type="scientific">Shewanella maritima</name>
    <dbReference type="NCBI Taxonomy" id="2520507"/>
    <lineage>
        <taxon>Bacteria</taxon>
        <taxon>Pseudomonadati</taxon>
        <taxon>Pseudomonadota</taxon>
        <taxon>Gammaproteobacteria</taxon>
        <taxon>Alteromonadales</taxon>
        <taxon>Shewanellaceae</taxon>
        <taxon>Shewanella</taxon>
    </lineage>
</organism>
<dbReference type="EMBL" id="CP036200">
    <property type="protein sequence ID" value="QBF84524.1"/>
    <property type="molecule type" value="Genomic_DNA"/>
</dbReference>